<sequence length="348" mass="40576">MERRQQKNFASLYKESGLEVLLKELKSRSEKNFFLKSLLKFDQKHFFAHKFLNDLVNFEKNIPKYGLKKQATKFINKLKLNTAVYSDISNKNFQNQKGLLIYGVNHNAFIEPIILFSLLNQKKVKLILFRMYYFLGKHIQKYSLPVAARNYSNKRGFGLVDKFDPSQRFRRSETLSDSQIIKNNDKSIKSAAKTLEEGGIVVIFPGGGGSELKKWGFGISRIILNIKKEKRGDVSLLPVYFSGMGYKRMLFRIIKAYKKIKQGSLRVGVYFGKEKTISVLYRLLGNRISEEAILTYLRKDAFSQYGLKEYPFKVYLYPRNYPLALARSFAFLTKIMIQILPFRDFFRG</sequence>
<dbReference type="SMART" id="SM00563">
    <property type="entry name" value="PlsC"/>
    <property type="match status" value="1"/>
</dbReference>
<dbReference type="EMBL" id="LBWA01000001">
    <property type="protein sequence ID" value="KKQ98770.1"/>
    <property type="molecule type" value="Genomic_DNA"/>
</dbReference>
<dbReference type="GO" id="GO:0016746">
    <property type="term" value="F:acyltransferase activity"/>
    <property type="evidence" value="ECO:0007669"/>
    <property type="project" value="InterPro"/>
</dbReference>
<accession>A0A0G0MEK8</accession>
<dbReference type="AlphaFoldDB" id="A0A0G0MEK8"/>
<comment type="caution">
    <text evidence="2">The sequence shown here is derived from an EMBL/GenBank/DDBJ whole genome shotgun (WGS) entry which is preliminary data.</text>
</comment>
<proteinExistence type="predicted"/>
<protein>
    <recommendedName>
        <fullName evidence="1">Phospholipid/glycerol acyltransferase domain-containing protein</fullName>
    </recommendedName>
</protein>
<dbReference type="SUPFAM" id="SSF69593">
    <property type="entry name" value="Glycerol-3-phosphate (1)-acyltransferase"/>
    <property type="match status" value="1"/>
</dbReference>
<reference evidence="2 3" key="1">
    <citation type="journal article" date="2015" name="Nature">
        <title>rRNA introns, odd ribosomes, and small enigmatic genomes across a large radiation of phyla.</title>
        <authorList>
            <person name="Brown C.T."/>
            <person name="Hug L.A."/>
            <person name="Thomas B.C."/>
            <person name="Sharon I."/>
            <person name="Castelle C.J."/>
            <person name="Singh A."/>
            <person name="Wilkins M.J."/>
            <person name="Williams K.H."/>
            <person name="Banfield J.F."/>
        </authorList>
    </citation>
    <scope>NUCLEOTIDE SEQUENCE [LARGE SCALE GENOMIC DNA]</scope>
</reference>
<dbReference type="InterPro" id="IPR002123">
    <property type="entry name" value="Plipid/glycerol_acylTrfase"/>
</dbReference>
<gene>
    <name evidence="2" type="ORF">UT23_C0001G0051</name>
</gene>
<evidence type="ECO:0000259" key="1">
    <source>
        <dbReference type="SMART" id="SM00563"/>
    </source>
</evidence>
<name>A0A0G0MEK8_9BACT</name>
<dbReference type="Proteomes" id="UP000034325">
    <property type="component" value="Unassembled WGS sequence"/>
</dbReference>
<evidence type="ECO:0000313" key="2">
    <source>
        <dbReference type="EMBL" id="KKQ98770.1"/>
    </source>
</evidence>
<evidence type="ECO:0000313" key="3">
    <source>
        <dbReference type="Proteomes" id="UP000034325"/>
    </source>
</evidence>
<feature type="domain" description="Phospholipid/glycerol acyltransferase" evidence="1">
    <location>
        <begin position="100"/>
        <end position="244"/>
    </location>
</feature>
<organism evidence="2 3">
    <name type="scientific">Candidatus Woesebacteria bacterium GW2011_GWA1_39_12</name>
    <dbReference type="NCBI Taxonomy" id="1618549"/>
    <lineage>
        <taxon>Bacteria</taxon>
        <taxon>Candidatus Woeseibacteriota</taxon>
    </lineage>
</organism>